<evidence type="ECO:0000313" key="2">
    <source>
        <dbReference type="Proteomes" id="UP000619479"/>
    </source>
</evidence>
<proteinExistence type="predicted"/>
<organism evidence="1 2">
    <name type="scientific">Actinoplanes cyaneus</name>
    <dbReference type="NCBI Taxonomy" id="52696"/>
    <lineage>
        <taxon>Bacteria</taxon>
        <taxon>Bacillati</taxon>
        <taxon>Actinomycetota</taxon>
        <taxon>Actinomycetes</taxon>
        <taxon>Micromonosporales</taxon>
        <taxon>Micromonosporaceae</taxon>
        <taxon>Actinoplanes</taxon>
    </lineage>
</organism>
<gene>
    <name evidence="1" type="ORF">Acy02nite_92400</name>
</gene>
<evidence type="ECO:0000313" key="1">
    <source>
        <dbReference type="EMBL" id="GID71359.1"/>
    </source>
</evidence>
<dbReference type="Pfam" id="PF19686">
    <property type="entry name" value="DUF6188"/>
    <property type="match status" value="1"/>
</dbReference>
<protein>
    <submittedName>
        <fullName evidence="1">Uncharacterized protein</fullName>
    </submittedName>
</protein>
<dbReference type="InterPro" id="IPR046179">
    <property type="entry name" value="DUF6188"/>
</dbReference>
<sequence>MRVIQLRVSYQLELVLDGDAEVTIEAKAVLRRGDPASSKAQAVNLDPEQQVVAPALAVFGATVTSSAVLRTGVLDLAFDNGLSLAVNPDAQFEAWQVRKSAGLLVCTPGGDIAIWS</sequence>
<name>A0A919MD59_9ACTN</name>
<dbReference type="EMBL" id="BOMH01000184">
    <property type="protein sequence ID" value="GID71359.1"/>
    <property type="molecule type" value="Genomic_DNA"/>
</dbReference>
<reference evidence="1" key="1">
    <citation type="submission" date="2021-01" db="EMBL/GenBank/DDBJ databases">
        <title>Whole genome shotgun sequence of Actinoplanes cyaneus NBRC 14990.</title>
        <authorList>
            <person name="Komaki H."/>
            <person name="Tamura T."/>
        </authorList>
    </citation>
    <scope>NUCLEOTIDE SEQUENCE</scope>
    <source>
        <strain evidence="1">NBRC 14990</strain>
    </source>
</reference>
<accession>A0A919MD59</accession>
<comment type="caution">
    <text evidence="1">The sequence shown here is derived from an EMBL/GenBank/DDBJ whole genome shotgun (WGS) entry which is preliminary data.</text>
</comment>
<keyword evidence="2" id="KW-1185">Reference proteome</keyword>
<dbReference type="AlphaFoldDB" id="A0A919MD59"/>
<dbReference type="Proteomes" id="UP000619479">
    <property type="component" value="Unassembled WGS sequence"/>
</dbReference>